<dbReference type="Proteomes" id="UP000194127">
    <property type="component" value="Unassembled WGS sequence"/>
</dbReference>
<reference evidence="3 4" key="1">
    <citation type="submission" date="2017-04" db="EMBL/GenBank/DDBJ databases">
        <title>Genome Sequence of the Model Brown-Rot Fungus Postia placenta SB12.</title>
        <authorList>
            <consortium name="DOE Joint Genome Institute"/>
            <person name="Gaskell J."/>
            <person name="Kersten P."/>
            <person name="Larrondo L.F."/>
            <person name="Canessa P."/>
            <person name="Martinez D."/>
            <person name="Hibbett D."/>
            <person name="Schmoll M."/>
            <person name="Kubicek C.P."/>
            <person name="Martinez A.T."/>
            <person name="Yadav J."/>
            <person name="Master E."/>
            <person name="Magnuson J.K."/>
            <person name="James T."/>
            <person name="Yaver D."/>
            <person name="Berka R."/>
            <person name="Labutti K."/>
            <person name="Lipzen A."/>
            <person name="Aerts A."/>
            <person name="Barry K."/>
            <person name="Henrissat B."/>
            <person name="Blanchette R."/>
            <person name="Grigoriev I."/>
            <person name="Cullen D."/>
        </authorList>
    </citation>
    <scope>NUCLEOTIDE SEQUENCE [LARGE SCALE GENOMIC DNA]</scope>
    <source>
        <strain evidence="3 4">MAD-698-R-SB12</strain>
    </source>
</reference>
<accession>A0A1X6N9V0</accession>
<dbReference type="EMBL" id="KZ110593">
    <property type="protein sequence ID" value="OSX65344.1"/>
    <property type="molecule type" value="Genomic_DNA"/>
</dbReference>
<feature type="compositionally biased region" description="Basic and acidic residues" evidence="1">
    <location>
        <begin position="118"/>
        <end position="128"/>
    </location>
</feature>
<evidence type="ECO:0000313" key="3">
    <source>
        <dbReference type="EMBL" id="OSX65344.1"/>
    </source>
</evidence>
<name>A0A1X6N9V0_9APHY</name>
<sequence>MQRKKRRQLACATPALGQQWWLRGHCSPRRSRMGPGIEENRGGHSFRRARRSRTPDPRGRVRRRISARHTSGGPIFNPSAAARDAARVPVEKGQARGLEVKSTDACGLVSPGSYLEHTGGHDSSETNKTHGGVSHHGGYGEGPPNHRPKAKEANKRTIGGDGDTIRLDAAVVIHTYCQCAGSTREFFSRIPRCVHAGGTSEITQMHHSPSCRRMGLLTARSSYSAPTARSRGGCTVQVAVLRLLPIRGEQSAVVMNHANDLGGTRDAAVGVTHASASLLTLTPYRSPMTSRGSLPKRARRPTFWGCLARVAALPSLPSHAAESGNGARRICIDPPPPARRGTGTRVRMARPIAGGMIICEYLGIIAAGMMSATVLAQERLFRKHSSVYFSLKAPAAWVRGVTDVDRLGSPSPRMKDARVVSRR</sequence>
<feature type="region of interest" description="Disordered" evidence="1">
    <location>
        <begin position="117"/>
        <end position="161"/>
    </location>
</feature>
<dbReference type="RefSeq" id="XP_024342138.1">
    <property type="nucleotide sequence ID" value="XM_024476828.1"/>
</dbReference>
<keyword evidence="2" id="KW-0472">Membrane</keyword>
<evidence type="ECO:0000256" key="2">
    <source>
        <dbReference type="SAM" id="Phobius"/>
    </source>
</evidence>
<keyword evidence="2" id="KW-1133">Transmembrane helix</keyword>
<organism evidence="3 4">
    <name type="scientific">Postia placenta MAD-698-R-SB12</name>
    <dbReference type="NCBI Taxonomy" id="670580"/>
    <lineage>
        <taxon>Eukaryota</taxon>
        <taxon>Fungi</taxon>
        <taxon>Dikarya</taxon>
        <taxon>Basidiomycota</taxon>
        <taxon>Agaricomycotina</taxon>
        <taxon>Agaricomycetes</taxon>
        <taxon>Polyporales</taxon>
        <taxon>Adustoporiaceae</taxon>
        <taxon>Rhodonia</taxon>
    </lineage>
</organism>
<keyword evidence="2" id="KW-0812">Transmembrane</keyword>
<protein>
    <submittedName>
        <fullName evidence="3">Uncharacterized protein</fullName>
    </submittedName>
</protein>
<gene>
    <name evidence="3" type="ORF">POSPLADRAFT_1032132</name>
</gene>
<dbReference type="GeneID" id="36321779"/>
<proteinExistence type="predicted"/>
<evidence type="ECO:0000313" key="4">
    <source>
        <dbReference type="Proteomes" id="UP000194127"/>
    </source>
</evidence>
<feature type="transmembrane region" description="Helical" evidence="2">
    <location>
        <begin position="352"/>
        <end position="376"/>
    </location>
</feature>
<dbReference type="AlphaFoldDB" id="A0A1X6N9V0"/>
<evidence type="ECO:0000256" key="1">
    <source>
        <dbReference type="SAM" id="MobiDB-lite"/>
    </source>
</evidence>
<feature type="region of interest" description="Disordered" evidence="1">
    <location>
        <begin position="26"/>
        <end position="61"/>
    </location>
</feature>
<keyword evidence="4" id="KW-1185">Reference proteome</keyword>